<protein>
    <submittedName>
        <fullName evidence="2">Uncharacterized protein</fullName>
    </submittedName>
</protein>
<proteinExistence type="predicted"/>
<keyword evidence="1" id="KW-0812">Transmembrane</keyword>
<feature type="transmembrane region" description="Helical" evidence="1">
    <location>
        <begin position="42"/>
        <end position="62"/>
    </location>
</feature>
<evidence type="ECO:0000313" key="4">
    <source>
        <dbReference type="Proteomes" id="UP000322188"/>
    </source>
</evidence>
<dbReference type="Proteomes" id="UP000324707">
    <property type="component" value="Unassembled WGS sequence"/>
</dbReference>
<dbReference type="EMBL" id="SAYK01000002">
    <property type="protein sequence ID" value="TXJ61752.1"/>
    <property type="molecule type" value="Genomic_DNA"/>
</dbReference>
<evidence type="ECO:0000313" key="5">
    <source>
        <dbReference type="Proteomes" id="UP000324707"/>
    </source>
</evidence>
<reference evidence="2" key="2">
    <citation type="submission" date="2019-01" db="EMBL/GenBank/DDBJ databases">
        <authorList>
            <person name="Thorell K."/>
        </authorList>
    </citation>
    <scope>NUCLEOTIDE SEQUENCE</scope>
    <source>
        <strain evidence="3">PC2022III</strain>
        <strain evidence="2">PC5538III-lc</strain>
    </source>
</reference>
<evidence type="ECO:0000313" key="2">
    <source>
        <dbReference type="EMBL" id="TXJ34878.1"/>
    </source>
</evidence>
<keyword evidence="1" id="KW-1133">Transmembrane helix</keyword>
<dbReference type="Proteomes" id="UP000322188">
    <property type="component" value="Unassembled WGS sequence"/>
</dbReference>
<dbReference type="GeneID" id="61065875"/>
<comment type="caution">
    <text evidence="2">The sequence shown here is derived from an EMBL/GenBank/DDBJ whole genome shotgun (WGS) entry which is preliminary data.</text>
</comment>
<gene>
    <name evidence="2" type="ORF">EPJ69_01495</name>
    <name evidence="3" type="ORF">EPJ74_01030</name>
</gene>
<reference evidence="4 5" key="1">
    <citation type="journal article" date="1992" name="Lakartidningen">
        <title>[Penicillin V and not amoxicillin is the first choice preparation in acute otitis].</title>
        <authorList>
            <person name="Kamme C."/>
            <person name="Lundgren K."/>
            <person name="Prellner K."/>
        </authorList>
    </citation>
    <scope>NUCLEOTIDE SEQUENCE [LARGE SCALE GENOMIC DNA]</scope>
    <source>
        <strain evidence="3 4">PC2022III</strain>
        <strain evidence="2 5">PC5538III-lc</strain>
    </source>
</reference>
<accession>A0A5C8EBS1</accession>
<dbReference type="AlphaFoldDB" id="A0A5C8EBS1"/>
<feature type="transmembrane region" description="Helical" evidence="1">
    <location>
        <begin position="6"/>
        <end position="30"/>
    </location>
</feature>
<sequence length="70" mass="7547">MEFNSGTFLIGIACLILLISPFTFLIIFIVKYISTLKGSNKSGTSAIIMLITICVAVGVLLAKSEAIYFL</sequence>
<dbReference type="EMBL" id="SAXX01000003">
    <property type="protein sequence ID" value="TXJ34878.1"/>
    <property type="molecule type" value="Genomic_DNA"/>
</dbReference>
<evidence type="ECO:0000313" key="3">
    <source>
        <dbReference type="EMBL" id="TXJ61752.1"/>
    </source>
</evidence>
<evidence type="ECO:0000256" key="1">
    <source>
        <dbReference type="SAM" id="Phobius"/>
    </source>
</evidence>
<name>A0A5C8EBS1_9SPIR</name>
<organism evidence="2 5">
    <name type="scientific">Brachyspira aalborgi</name>
    <dbReference type="NCBI Taxonomy" id="29522"/>
    <lineage>
        <taxon>Bacteria</taxon>
        <taxon>Pseudomonadati</taxon>
        <taxon>Spirochaetota</taxon>
        <taxon>Spirochaetia</taxon>
        <taxon>Brachyspirales</taxon>
        <taxon>Brachyspiraceae</taxon>
        <taxon>Brachyspira</taxon>
    </lineage>
</organism>
<keyword evidence="1" id="KW-0472">Membrane</keyword>
<dbReference type="RefSeq" id="WP_147559609.1">
    <property type="nucleotide sequence ID" value="NZ_SAXX01000003.1"/>
</dbReference>